<evidence type="ECO:0000313" key="3">
    <source>
        <dbReference type="EMBL" id="KAF2184871.1"/>
    </source>
</evidence>
<feature type="compositionally biased region" description="Basic residues" evidence="2">
    <location>
        <begin position="175"/>
        <end position="196"/>
    </location>
</feature>
<accession>A0A6A6DYV7</accession>
<proteinExistence type="predicted"/>
<dbReference type="SUPFAM" id="SSF48403">
    <property type="entry name" value="Ankyrin repeat"/>
    <property type="match status" value="1"/>
</dbReference>
<sequence>MDSPPQEPSVPPLSTPSPEDLLTTLRQTGPHRLQVAASLLDRGVDINGVHEFPKHYPYGGGPKAPRTKATALYDAAQRGDYEAVQFLLSRGADVRAKNRTAMSMYGELFPINNIETLCALNGMRTSKNMRIVQLAEEIYGVETKEEFVRRRDAFDELMKPGYVRPTGEFQIKSKMRRVKSVLPKSRAKKSQTKKGHSNGAEENGEKRYDLRSRNSNLFYA</sequence>
<feature type="compositionally biased region" description="Basic and acidic residues" evidence="2">
    <location>
        <begin position="203"/>
        <end position="212"/>
    </location>
</feature>
<evidence type="ECO:0000313" key="4">
    <source>
        <dbReference type="Proteomes" id="UP000800200"/>
    </source>
</evidence>
<dbReference type="Gene3D" id="1.25.40.20">
    <property type="entry name" value="Ankyrin repeat-containing domain"/>
    <property type="match status" value="1"/>
</dbReference>
<dbReference type="Pfam" id="PF00023">
    <property type="entry name" value="Ank"/>
    <property type="match status" value="1"/>
</dbReference>
<dbReference type="PROSITE" id="PS50088">
    <property type="entry name" value="ANK_REPEAT"/>
    <property type="match status" value="1"/>
</dbReference>
<keyword evidence="4" id="KW-1185">Reference proteome</keyword>
<evidence type="ECO:0000256" key="2">
    <source>
        <dbReference type="SAM" id="MobiDB-lite"/>
    </source>
</evidence>
<protein>
    <submittedName>
        <fullName evidence="3">Uncharacterized protein</fullName>
    </submittedName>
</protein>
<dbReference type="InterPro" id="IPR002110">
    <property type="entry name" value="Ankyrin_rpt"/>
</dbReference>
<dbReference type="Proteomes" id="UP000800200">
    <property type="component" value="Unassembled WGS sequence"/>
</dbReference>
<feature type="repeat" description="ANK" evidence="1">
    <location>
        <begin position="67"/>
        <end position="99"/>
    </location>
</feature>
<dbReference type="InterPro" id="IPR036770">
    <property type="entry name" value="Ankyrin_rpt-contain_sf"/>
</dbReference>
<gene>
    <name evidence="3" type="ORF">K469DRAFT_708648</name>
</gene>
<organism evidence="3 4">
    <name type="scientific">Zopfia rhizophila CBS 207.26</name>
    <dbReference type="NCBI Taxonomy" id="1314779"/>
    <lineage>
        <taxon>Eukaryota</taxon>
        <taxon>Fungi</taxon>
        <taxon>Dikarya</taxon>
        <taxon>Ascomycota</taxon>
        <taxon>Pezizomycotina</taxon>
        <taxon>Dothideomycetes</taxon>
        <taxon>Dothideomycetes incertae sedis</taxon>
        <taxon>Zopfiaceae</taxon>
        <taxon>Zopfia</taxon>
    </lineage>
</organism>
<dbReference type="OrthoDB" id="426293at2759"/>
<dbReference type="AlphaFoldDB" id="A0A6A6DYV7"/>
<evidence type="ECO:0000256" key="1">
    <source>
        <dbReference type="PROSITE-ProRule" id="PRU00023"/>
    </source>
</evidence>
<dbReference type="EMBL" id="ML994636">
    <property type="protein sequence ID" value="KAF2184871.1"/>
    <property type="molecule type" value="Genomic_DNA"/>
</dbReference>
<name>A0A6A6DYV7_9PEZI</name>
<dbReference type="PROSITE" id="PS50297">
    <property type="entry name" value="ANK_REP_REGION"/>
    <property type="match status" value="1"/>
</dbReference>
<reference evidence="3" key="1">
    <citation type="journal article" date="2020" name="Stud. Mycol.">
        <title>101 Dothideomycetes genomes: a test case for predicting lifestyles and emergence of pathogens.</title>
        <authorList>
            <person name="Haridas S."/>
            <person name="Albert R."/>
            <person name="Binder M."/>
            <person name="Bloem J."/>
            <person name="Labutti K."/>
            <person name="Salamov A."/>
            <person name="Andreopoulos B."/>
            <person name="Baker S."/>
            <person name="Barry K."/>
            <person name="Bills G."/>
            <person name="Bluhm B."/>
            <person name="Cannon C."/>
            <person name="Castanera R."/>
            <person name="Culley D."/>
            <person name="Daum C."/>
            <person name="Ezra D."/>
            <person name="Gonzalez J."/>
            <person name="Henrissat B."/>
            <person name="Kuo A."/>
            <person name="Liang C."/>
            <person name="Lipzen A."/>
            <person name="Lutzoni F."/>
            <person name="Magnuson J."/>
            <person name="Mondo S."/>
            <person name="Nolan M."/>
            <person name="Ohm R."/>
            <person name="Pangilinan J."/>
            <person name="Park H.-J."/>
            <person name="Ramirez L."/>
            <person name="Alfaro M."/>
            <person name="Sun H."/>
            <person name="Tritt A."/>
            <person name="Yoshinaga Y."/>
            <person name="Zwiers L.-H."/>
            <person name="Turgeon B."/>
            <person name="Goodwin S."/>
            <person name="Spatafora J."/>
            <person name="Crous P."/>
            <person name="Grigoriev I."/>
        </authorList>
    </citation>
    <scope>NUCLEOTIDE SEQUENCE</scope>
    <source>
        <strain evidence="3">CBS 207.26</strain>
    </source>
</reference>
<feature type="region of interest" description="Disordered" evidence="2">
    <location>
        <begin position="175"/>
        <end position="220"/>
    </location>
</feature>
<keyword evidence="1" id="KW-0040">ANK repeat</keyword>